<dbReference type="PANTHER" id="PTHR24123:SF33">
    <property type="entry name" value="PROTEIN HOS4"/>
    <property type="match status" value="1"/>
</dbReference>
<dbReference type="PROSITE" id="PS50088">
    <property type="entry name" value="ANK_REPEAT"/>
    <property type="match status" value="7"/>
</dbReference>
<dbReference type="Pfam" id="PF13637">
    <property type="entry name" value="Ank_4"/>
    <property type="match status" value="1"/>
</dbReference>
<feature type="compositionally biased region" description="Basic residues" evidence="4">
    <location>
        <begin position="324"/>
        <end position="340"/>
    </location>
</feature>
<dbReference type="PRINTS" id="PR01415">
    <property type="entry name" value="ANKYRIN"/>
</dbReference>
<feature type="compositionally biased region" description="Polar residues" evidence="4">
    <location>
        <begin position="137"/>
        <end position="150"/>
    </location>
</feature>
<feature type="repeat" description="ANK" evidence="3">
    <location>
        <begin position="427"/>
        <end position="459"/>
    </location>
</feature>
<reference evidence="6" key="1">
    <citation type="submission" date="2023-07" db="EMBL/GenBank/DDBJ databases">
        <authorList>
            <person name="Stuckert A."/>
        </authorList>
    </citation>
    <scope>NUCLEOTIDE SEQUENCE</scope>
</reference>
<proteinExistence type="predicted"/>
<dbReference type="InterPro" id="IPR011009">
    <property type="entry name" value="Kinase-like_dom_sf"/>
</dbReference>
<feature type="repeat" description="ANK" evidence="3">
    <location>
        <begin position="493"/>
        <end position="525"/>
    </location>
</feature>
<name>A0ABN9M4Q5_9NEOB</name>
<organism evidence="6 7">
    <name type="scientific">Ranitomeya imitator</name>
    <name type="common">mimic poison frog</name>
    <dbReference type="NCBI Taxonomy" id="111125"/>
    <lineage>
        <taxon>Eukaryota</taxon>
        <taxon>Metazoa</taxon>
        <taxon>Chordata</taxon>
        <taxon>Craniata</taxon>
        <taxon>Vertebrata</taxon>
        <taxon>Euteleostomi</taxon>
        <taxon>Amphibia</taxon>
        <taxon>Batrachia</taxon>
        <taxon>Anura</taxon>
        <taxon>Neobatrachia</taxon>
        <taxon>Hyloidea</taxon>
        <taxon>Dendrobatidae</taxon>
        <taxon>Dendrobatinae</taxon>
        <taxon>Ranitomeya</taxon>
    </lineage>
</organism>
<evidence type="ECO:0000256" key="1">
    <source>
        <dbReference type="ARBA" id="ARBA00022737"/>
    </source>
</evidence>
<sequence>MVGIDFVEASLCFGNILWKISDFGLAKWNGLSDSHELSLDGICGTIAYLPPERFKEKNKSFDTKHDVYSFAIVVWGILTQQKPFADEKKYFANYGKSRRRSAPQYITDTKSAAPAVRRHDQTDAAVLARQAHQTADISSQECGRATTASPDSAPECPSITSETELLCTKHEDEAISMTGQDAVAQATADNKEQDLANQSEPKGYPTYDKDYSLSELLSQLDSGISQTIEEPESFCHSASEPELAPCDKRLSGISSIDSAFSSRGSLNLSFEKDGSVEEVLSVIVQEEVSCDIPYCEWWILCYLLYIEVLSVIVQEEEGKSVRLRRSRSVKTRRGRHRKKMGGPGPRHPPQRDCPRTSVLLKSRKKKLTDAIVTGDNAKLLKILQPQDVELVLEGRSSLLHLAVESGQEECAKMLLLYNANPNMTNLKGSTPLHIAAEKKCKGIVELLLSKKININAKDEDHFTALHFAAQNGDEVITRLLLEKNASMSEVDIKGRTPLHVACQHGQESIVRLFLRRGADINVQGLEDWMSLHYAAWQGHLNIVKLLAKQYKANLNCQTTDGRTPLHLAAKRGHYRVARTLVELGCDLNIPNKQLKTPLHIAAETGHTSTARLLIHHGANISAVTVEGYTALDLACHYRHYSAVKVLMEARSDPNCEESSFFVENV</sequence>
<evidence type="ECO:0000256" key="2">
    <source>
        <dbReference type="ARBA" id="ARBA00023043"/>
    </source>
</evidence>
<dbReference type="Pfam" id="PF00069">
    <property type="entry name" value="Pkinase"/>
    <property type="match status" value="1"/>
</dbReference>
<dbReference type="InterPro" id="IPR000719">
    <property type="entry name" value="Prot_kinase_dom"/>
</dbReference>
<evidence type="ECO:0000256" key="4">
    <source>
        <dbReference type="SAM" id="MobiDB-lite"/>
    </source>
</evidence>
<evidence type="ECO:0000313" key="7">
    <source>
        <dbReference type="Proteomes" id="UP001176940"/>
    </source>
</evidence>
<dbReference type="Gene3D" id="1.10.510.10">
    <property type="entry name" value="Transferase(Phosphotransferase) domain 1"/>
    <property type="match status" value="1"/>
</dbReference>
<dbReference type="InterPro" id="IPR036770">
    <property type="entry name" value="Ankyrin_rpt-contain_sf"/>
</dbReference>
<gene>
    <name evidence="6" type="ORF">RIMI_LOCUS15939684</name>
</gene>
<dbReference type="InterPro" id="IPR002110">
    <property type="entry name" value="Ankyrin_rpt"/>
</dbReference>
<evidence type="ECO:0000256" key="3">
    <source>
        <dbReference type="PROSITE-ProRule" id="PRU00023"/>
    </source>
</evidence>
<feature type="repeat" description="ANK" evidence="3">
    <location>
        <begin position="560"/>
        <end position="592"/>
    </location>
</feature>
<feature type="domain" description="Protein kinase" evidence="5">
    <location>
        <begin position="1"/>
        <end position="135"/>
    </location>
</feature>
<dbReference type="PANTHER" id="PTHR24123">
    <property type="entry name" value="ANKYRIN REPEAT-CONTAINING"/>
    <property type="match status" value="1"/>
</dbReference>
<dbReference type="PROSITE" id="PS50011">
    <property type="entry name" value="PROTEIN_KINASE_DOM"/>
    <property type="match status" value="1"/>
</dbReference>
<evidence type="ECO:0000313" key="6">
    <source>
        <dbReference type="EMBL" id="CAJ0957379.1"/>
    </source>
</evidence>
<dbReference type="SUPFAM" id="SSF48403">
    <property type="entry name" value="Ankyrin repeat"/>
    <property type="match status" value="1"/>
</dbReference>
<dbReference type="Proteomes" id="UP001176940">
    <property type="component" value="Unassembled WGS sequence"/>
</dbReference>
<feature type="repeat" description="ANK" evidence="3">
    <location>
        <begin position="626"/>
        <end position="658"/>
    </location>
</feature>
<feature type="repeat" description="ANK" evidence="3">
    <location>
        <begin position="593"/>
        <end position="625"/>
    </location>
</feature>
<dbReference type="InterPro" id="IPR051165">
    <property type="entry name" value="Multifunctional_ANK_Repeat"/>
</dbReference>
<feature type="region of interest" description="Disordered" evidence="4">
    <location>
        <begin position="137"/>
        <end position="159"/>
    </location>
</feature>
<feature type="repeat" description="ANK" evidence="3">
    <location>
        <begin position="460"/>
        <end position="492"/>
    </location>
</feature>
<feature type="region of interest" description="Disordered" evidence="4">
    <location>
        <begin position="324"/>
        <end position="354"/>
    </location>
</feature>
<dbReference type="Gene3D" id="1.25.40.20">
    <property type="entry name" value="Ankyrin repeat-containing domain"/>
    <property type="match status" value="2"/>
</dbReference>
<accession>A0ABN9M4Q5</accession>
<dbReference type="Pfam" id="PF12796">
    <property type="entry name" value="Ank_2"/>
    <property type="match status" value="3"/>
</dbReference>
<dbReference type="EMBL" id="CAUEEQ010043719">
    <property type="protein sequence ID" value="CAJ0957379.1"/>
    <property type="molecule type" value="Genomic_DNA"/>
</dbReference>
<evidence type="ECO:0000259" key="5">
    <source>
        <dbReference type="PROSITE" id="PS50011"/>
    </source>
</evidence>
<comment type="caution">
    <text evidence="6">The sequence shown here is derived from an EMBL/GenBank/DDBJ whole genome shotgun (WGS) entry which is preliminary data.</text>
</comment>
<protein>
    <recommendedName>
        <fullName evidence="5">Protein kinase domain-containing protein</fullName>
    </recommendedName>
</protein>
<keyword evidence="2 3" id="KW-0040">ANK repeat</keyword>
<dbReference type="SUPFAM" id="SSF56112">
    <property type="entry name" value="Protein kinase-like (PK-like)"/>
    <property type="match status" value="1"/>
</dbReference>
<feature type="repeat" description="ANK" evidence="3">
    <location>
        <begin position="394"/>
        <end position="426"/>
    </location>
</feature>
<dbReference type="SMART" id="SM00248">
    <property type="entry name" value="ANK"/>
    <property type="match status" value="8"/>
</dbReference>
<keyword evidence="7" id="KW-1185">Reference proteome</keyword>
<keyword evidence="1" id="KW-0677">Repeat</keyword>
<dbReference type="PROSITE" id="PS50297">
    <property type="entry name" value="ANK_REP_REGION"/>
    <property type="match status" value="5"/>
</dbReference>